<name>Q1H4Y8_METFK</name>
<sequence length="104" mass="11425">MKHVSLMLLCCLPLGACHSGSGPQARLYQCESGGVAQVAYTQDKAVLQYQENTHTLTQAISASGARYRNDALEWWSKGDEATLFTDDHGNAGDILDRCRHVPHH</sequence>
<dbReference type="InterPro" id="IPR018660">
    <property type="entry name" value="MliC"/>
</dbReference>
<evidence type="ECO:0000259" key="5">
    <source>
        <dbReference type="Pfam" id="PF09864"/>
    </source>
</evidence>
<keyword evidence="7" id="KW-1185">Reference proteome</keyword>
<dbReference type="Pfam" id="PF09864">
    <property type="entry name" value="MliC"/>
    <property type="match status" value="1"/>
</dbReference>
<dbReference type="KEGG" id="mfa:Mfla_0178"/>
<dbReference type="EMBL" id="CP000284">
    <property type="protein sequence ID" value="ABE48449.1"/>
    <property type="molecule type" value="Genomic_DNA"/>
</dbReference>
<dbReference type="eggNOG" id="COG3895">
    <property type="taxonomic scope" value="Bacteria"/>
</dbReference>
<keyword evidence="4" id="KW-0449">Lipoprotein</keyword>
<dbReference type="InterPro" id="IPR036328">
    <property type="entry name" value="MliC_sf"/>
</dbReference>
<protein>
    <recommendedName>
        <fullName evidence="5">C-type lysozyme inhibitor domain-containing protein</fullName>
    </recommendedName>
</protein>
<dbReference type="STRING" id="265072.Mfla_0178"/>
<dbReference type="RefSeq" id="WP_011478546.1">
    <property type="nucleotide sequence ID" value="NC_007947.1"/>
</dbReference>
<reference evidence="6 7" key="1">
    <citation type="submission" date="2006-03" db="EMBL/GenBank/DDBJ databases">
        <title>Complete sequence of Methylobacillus flagellatus KT.</title>
        <authorList>
            <consortium name="US DOE Joint Genome Institute"/>
            <person name="Copeland A."/>
            <person name="Lucas S."/>
            <person name="Lapidus A."/>
            <person name="Barry K."/>
            <person name="Detter J.C."/>
            <person name="Glavina del Rio T."/>
            <person name="Hammon N."/>
            <person name="Israni S."/>
            <person name="Dalin E."/>
            <person name="Tice H."/>
            <person name="Pitluck S."/>
            <person name="Brettin T."/>
            <person name="Bruce D."/>
            <person name="Han C."/>
            <person name="Tapia R."/>
            <person name="Saunders E."/>
            <person name="Gilna P."/>
            <person name="Schmutz J."/>
            <person name="Larimer F."/>
            <person name="Land M."/>
            <person name="Kyrpides N."/>
            <person name="Anderson I."/>
            <person name="Richardson P."/>
        </authorList>
    </citation>
    <scope>NUCLEOTIDE SEQUENCE [LARGE SCALE GENOMIC DNA]</scope>
    <source>
        <strain evidence="7">KT / ATCC 51484 / DSM 6875</strain>
    </source>
</reference>
<keyword evidence="3" id="KW-0564">Palmitate</keyword>
<accession>Q1H4Y8</accession>
<evidence type="ECO:0000313" key="6">
    <source>
        <dbReference type="EMBL" id="ABE48449.1"/>
    </source>
</evidence>
<organism evidence="6 7">
    <name type="scientific">Methylobacillus flagellatus (strain ATCC 51484 / DSM 6875 / VKM B-1610 / KT)</name>
    <dbReference type="NCBI Taxonomy" id="265072"/>
    <lineage>
        <taxon>Bacteria</taxon>
        <taxon>Pseudomonadati</taxon>
        <taxon>Pseudomonadota</taxon>
        <taxon>Betaproteobacteria</taxon>
        <taxon>Nitrosomonadales</taxon>
        <taxon>Methylophilaceae</taxon>
        <taxon>Methylobacillus</taxon>
    </lineage>
</organism>
<proteinExistence type="predicted"/>
<evidence type="ECO:0000256" key="1">
    <source>
        <dbReference type="ARBA" id="ARBA00022729"/>
    </source>
</evidence>
<dbReference type="SUPFAM" id="SSF141488">
    <property type="entry name" value="YdhA-like"/>
    <property type="match status" value="1"/>
</dbReference>
<gene>
    <name evidence="6" type="ordered locus">Mfla_0178</name>
</gene>
<evidence type="ECO:0000256" key="4">
    <source>
        <dbReference type="ARBA" id="ARBA00023288"/>
    </source>
</evidence>
<keyword evidence="2" id="KW-0472">Membrane</keyword>
<evidence type="ECO:0000256" key="2">
    <source>
        <dbReference type="ARBA" id="ARBA00023136"/>
    </source>
</evidence>
<evidence type="ECO:0000256" key="3">
    <source>
        <dbReference type="ARBA" id="ARBA00023139"/>
    </source>
</evidence>
<dbReference type="Gene3D" id="2.40.128.200">
    <property type="match status" value="1"/>
</dbReference>
<dbReference type="HOGENOM" id="CLU_151151_2_0_4"/>
<feature type="domain" description="C-type lysozyme inhibitor" evidence="5">
    <location>
        <begin position="28"/>
        <end position="88"/>
    </location>
</feature>
<evidence type="ECO:0000313" key="7">
    <source>
        <dbReference type="Proteomes" id="UP000002440"/>
    </source>
</evidence>
<dbReference type="AlphaFoldDB" id="Q1H4Y8"/>
<dbReference type="Proteomes" id="UP000002440">
    <property type="component" value="Chromosome"/>
</dbReference>
<keyword evidence="1" id="KW-0732">Signal</keyword>